<accession>A0A3M7DU96</accession>
<dbReference type="AlphaFoldDB" id="A0A3M7DU96"/>
<gene>
    <name evidence="4" type="ORF">D0862_15043</name>
</gene>
<keyword evidence="2" id="KW-1133">Transmembrane helix</keyword>
<evidence type="ECO:0000256" key="3">
    <source>
        <dbReference type="SAM" id="SignalP"/>
    </source>
</evidence>
<evidence type="ECO:0000256" key="1">
    <source>
        <dbReference type="SAM" id="MobiDB-lite"/>
    </source>
</evidence>
<organism evidence="4 5">
    <name type="scientific">Hortaea werneckii</name>
    <name type="common">Black yeast</name>
    <name type="synonym">Cladosporium werneckii</name>
    <dbReference type="NCBI Taxonomy" id="91943"/>
    <lineage>
        <taxon>Eukaryota</taxon>
        <taxon>Fungi</taxon>
        <taxon>Dikarya</taxon>
        <taxon>Ascomycota</taxon>
        <taxon>Pezizomycotina</taxon>
        <taxon>Dothideomycetes</taxon>
        <taxon>Dothideomycetidae</taxon>
        <taxon>Mycosphaerellales</taxon>
        <taxon>Teratosphaeriaceae</taxon>
        <taxon>Hortaea</taxon>
    </lineage>
</organism>
<feature type="transmembrane region" description="Helical" evidence="2">
    <location>
        <begin position="70"/>
        <end position="88"/>
    </location>
</feature>
<dbReference type="VEuPathDB" id="FungiDB:BTJ68_09978"/>
<feature type="transmembrane region" description="Helical" evidence="2">
    <location>
        <begin position="127"/>
        <end position="148"/>
    </location>
</feature>
<feature type="compositionally biased region" description="Basic and acidic residues" evidence="1">
    <location>
        <begin position="259"/>
        <end position="285"/>
    </location>
</feature>
<protein>
    <submittedName>
        <fullName evidence="4">Uncharacterized protein</fullName>
    </submittedName>
</protein>
<sequence length="311" mass="34692">NGPVSSTGLILLHLHFAAALQEFKIHKEKRANRKLERNTEREQALNCHHPSPITMQYYTNTLPRPPTRTLRSILPIVWPIGFALLLAHGATQAVLLPVLGIIPMTFSSLTGLIHLRGKLDGFRLTTLLLDFFCAAFLFALLMPSWLVIARDYGYRYGAGTIMLATYGTVPLMVQLTIHLRFLLDRSTWRNLLPAASTCPHCHKELPTTTTTTTSRRFQTFLAQGAGRRDRLGEYQDLPTGGGDEMPIPGSFQQPLQQQRGHEQETGKVFVEDKQQQEGNVDRLERSSTSSYSSAGEGGPRPSTDDETARLV</sequence>
<evidence type="ECO:0000256" key="2">
    <source>
        <dbReference type="SAM" id="Phobius"/>
    </source>
</evidence>
<reference evidence="4 5" key="1">
    <citation type="journal article" date="2018" name="BMC Genomics">
        <title>Genomic evidence for intraspecific hybridization in a clonal and extremely halotolerant yeast.</title>
        <authorList>
            <person name="Gostincar C."/>
            <person name="Stajich J.E."/>
            <person name="Zupancic J."/>
            <person name="Zalar P."/>
            <person name="Gunde-Cimerman N."/>
        </authorList>
    </citation>
    <scope>NUCLEOTIDE SEQUENCE [LARGE SCALE GENOMIC DNA]</scope>
    <source>
        <strain evidence="4 5">EXF-171</strain>
    </source>
</reference>
<keyword evidence="2" id="KW-0472">Membrane</keyword>
<feature type="signal peptide" evidence="3">
    <location>
        <begin position="1"/>
        <end position="19"/>
    </location>
</feature>
<comment type="caution">
    <text evidence="4">The sequence shown here is derived from an EMBL/GenBank/DDBJ whole genome shotgun (WGS) entry which is preliminary data.</text>
</comment>
<feature type="region of interest" description="Disordered" evidence="1">
    <location>
        <begin position="231"/>
        <end position="311"/>
    </location>
</feature>
<feature type="chain" id="PRO_5018086786" evidence="3">
    <location>
        <begin position="20"/>
        <end position="311"/>
    </location>
</feature>
<keyword evidence="2" id="KW-0812">Transmembrane</keyword>
<feature type="transmembrane region" description="Helical" evidence="2">
    <location>
        <begin position="160"/>
        <end position="183"/>
    </location>
</feature>
<feature type="transmembrane region" description="Helical" evidence="2">
    <location>
        <begin position="94"/>
        <end position="115"/>
    </location>
</feature>
<feature type="compositionally biased region" description="Basic and acidic residues" evidence="1">
    <location>
        <begin position="302"/>
        <end position="311"/>
    </location>
</feature>
<evidence type="ECO:0000313" key="4">
    <source>
        <dbReference type="EMBL" id="RMY67824.1"/>
    </source>
</evidence>
<dbReference type="Proteomes" id="UP000281468">
    <property type="component" value="Unassembled WGS sequence"/>
</dbReference>
<feature type="non-terminal residue" evidence="4">
    <location>
        <position position="1"/>
    </location>
</feature>
<evidence type="ECO:0000313" key="5">
    <source>
        <dbReference type="Proteomes" id="UP000281468"/>
    </source>
</evidence>
<name>A0A3M7DU96_HORWE</name>
<dbReference type="EMBL" id="QWIQ01001248">
    <property type="protein sequence ID" value="RMY67824.1"/>
    <property type="molecule type" value="Genomic_DNA"/>
</dbReference>
<keyword evidence="3" id="KW-0732">Signal</keyword>
<proteinExistence type="predicted"/>